<sequence>MRPALAALLSICLFLGCHTLRPRPAGWRVLVVEQGSGQVKLLDASGTTLDSVRVGYNPHEIELDGPRRLAYVSNFGVEDYDYTIGVPGTTVSVISTDDLATAAHWPTYRPGAVDSSRGPHGIRLRPGHPRELFVNVEYGDSMLVYDTRDGHIRRSFPLPAGNHNFTFSPDGATVYLQAGPAGLHRFDATTGAPRGHFATDSPLRGVAPLDDHRRLLLSCRDELYVIDTSDLSVVRHLRGFGVGQLLYSALSADERLIFAPAPFDNVVLVIDAATGAVLHRLNCGRAPIYVQLTPDGAHALVSNAMDDHLSRIDLTDFSVAPFGRVNRPNGFVFLPR</sequence>
<evidence type="ECO:0000313" key="2">
    <source>
        <dbReference type="Proteomes" id="UP000226437"/>
    </source>
</evidence>
<dbReference type="InterPro" id="IPR011045">
    <property type="entry name" value="N2O_reductase_N"/>
</dbReference>
<dbReference type="AlphaFoldDB" id="A0A2G0CAY1"/>
<dbReference type="InterPro" id="IPR015943">
    <property type="entry name" value="WD40/YVTN_repeat-like_dom_sf"/>
</dbReference>
<dbReference type="SUPFAM" id="SSF50974">
    <property type="entry name" value="Nitrous oxide reductase, N-terminal domain"/>
    <property type="match status" value="1"/>
</dbReference>
<reference evidence="1 2" key="1">
    <citation type="submission" date="2017-10" db="EMBL/GenBank/DDBJ databases">
        <title>The draft genome sequence of Lewinella marina KCTC 32374.</title>
        <authorList>
            <person name="Wang K."/>
        </authorList>
    </citation>
    <scope>NUCLEOTIDE SEQUENCE [LARGE SCALE GENOMIC DNA]</scope>
    <source>
        <strain evidence="1 2">MKG-38</strain>
    </source>
</reference>
<organism evidence="1 2">
    <name type="scientific">Neolewinella marina</name>
    <dbReference type="NCBI Taxonomy" id="438751"/>
    <lineage>
        <taxon>Bacteria</taxon>
        <taxon>Pseudomonadati</taxon>
        <taxon>Bacteroidota</taxon>
        <taxon>Saprospiria</taxon>
        <taxon>Saprospirales</taxon>
        <taxon>Lewinellaceae</taxon>
        <taxon>Neolewinella</taxon>
    </lineage>
</organism>
<accession>A0A2G0CAY1</accession>
<proteinExistence type="predicted"/>
<dbReference type="OrthoDB" id="9803927at2"/>
<dbReference type="RefSeq" id="WP_099107860.1">
    <property type="nucleotide sequence ID" value="NZ_JAATJF010000001.1"/>
</dbReference>
<dbReference type="PANTHER" id="PTHR47197:SF3">
    <property type="entry name" value="DIHYDRO-HEME D1 DEHYDROGENASE"/>
    <property type="match status" value="1"/>
</dbReference>
<protein>
    <recommendedName>
        <fullName evidence="3">YncE family protein</fullName>
    </recommendedName>
</protein>
<dbReference type="InterPro" id="IPR051200">
    <property type="entry name" value="Host-pathogen_enzymatic-act"/>
</dbReference>
<comment type="caution">
    <text evidence="1">The sequence shown here is derived from an EMBL/GenBank/DDBJ whole genome shotgun (WGS) entry which is preliminary data.</text>
</comment>
<dbReference type="PROSITE" id="PS51257">
    <property type="entry name" value="PROKAR_LIPOPROTEIN"/>
    <property type="match status" value="1"/>
</dbReference>
<dbReference type="EMBL" id="PDLO01000012">
    <property type="protein sequence ID" value="PHK97126.1"/>
    <property type="molecule type" value="Genomic_DNA"/>
</dbReference>
<dbReference type="PANTHER" id="PTHR47197">
    <property type="entry name" value="PROTEIN NIRF"/>
    <property type="match status" value="1"/>
</dbReference>
<evidence type="ECO:0000313" key="1">
    <source>
        <dbReference type="EMBL" id="PHK97126.1"/>
    </source>
</evidence>
<keyword evidence="2" id="KW-1185">Reference proteome</keyword>
<evidence type="ECO:0008006" key="3">
    <source>
        <dbReference type="Google" id="ProtNLM"/>
    </source>
</evidence>
<dbReference type="Proteomes" id="UP000226437">
    <property type="component" value="Unassembled WGS sequence"/>
</dbReference>
<gene>
    <name evidence="1" type="ORF">CGL56_17370</name>
</gene>
<name>A0A2G0CAY1_9BACT</name>
<dbReference type="Gene3D" id="2.130.10.10">
    <property type="entry name" value="YVTN repeat-like/Quinoprotein amine dehydrogenase"/>
    <property type="match status" value="2"/>
</dbReference>